<feature type="site" description="Important for substrate specificity" evidence="4">
    <location>
        <position position="168"/>
    </location>
</feature>
<sequence length="209" mass="22685">MEIDLVLASASPRRLELLAQIGVSPSRVYAAVIDETPKPKEHPAHLAKRLACEKALNAYESLLCSDHVSEHAVLSKKCLILAADTVVAVGRVILPKPGGKEEAYEYLSFLSGRSHNVYSAVCVVNECGRKTVQLVKSCVRFRCLTPSMIEAYLACQEWEGKAGGYAIQGKAGAFVTNISGSYSNVVGLPLAQTMDLLTSYHYPVLSKWT</sequence>
<dbReference type="NCBIfam" id="TIGR00172">
    <property type="entry name" value="maf"/>
    <property type="match status" value="1"/>
</dbReference>
<evidence type="ECO:0000313" key="6">
    <source>
        <dbReference type="Proteomes" id="UP000548119"/>
    </source>
</evidence>
<accession>A0ABR6E297</accession>
<keyword evidence="6" id="KW-1185">Reference proteome</keyword>
<keyword evidence="2 4" id="KW-0378">Hydrolase</keyword>
<dbReference type="PANTHER" id="PTHR43213:SF5">
    <property type="entry name" value="BIFUNCTIONAL DTTP_UTP PYROPHOSPHATASE_METHYLTRANSFERASE PROTEIN-RELATED"/>
    <property type="match status" value="1"/>
</dbReference>
<keyword evidence="3 4" id="KW-0546">Nucleotide metabolism</keyword>
<name>A0ABR6E297_9HYPH</name>
<feature type="site" description="Important for substrate specificity" evidence="4">
    <location>
        <position position="85"/>
    </location>
</feature>
<keyword evidence="4" id="KW-0963">Cytoplasm</keyword>
<proteinExistence type="inferred from homology"/>
<evidence type="ECO:0000313" key="5">
    <source>
        <dbReference type="EMBL" id="MBA9082685.1"/>
    </source>
</evidence>
<dbReference type="EMBL" id="JACJIR010000002">
    <property type="protein sequence ID" value="MBA9082685.1"/>
    <property type="molecule type" value="Genomic_DNA"/>
</dbReference>
<evidence type="ECO:0000256" key="4">
    <source>
        <dbReference type="HAMAP-Rule" id="MF_00528"/>
    </source>
</evidence>
<dbReference type="InterPro" id="IPR029001">
    <property type="entry name" value="ITPase-like_fam"/>
</dbReference>
<evidence type="ECO:0000256" key="1">
    <source>
        <dbReference type="ARBA" id="ARBA00001968"/>
    </source>
</evidence>
<dbReference type="HAMAP" id="MF_00528">
    <property type="entry name" value="Maf"/>
    <property type="match status" value="1"/>
</dbReference>
<dbReference type="InterPro" id="IPR003697">
    <property type="entry name" value="Maf-like"/>
</dbReference>
<evidence type="ECO:0000256" key="2">
    <source>
        <dbReference type="ARBA" id="ARBA00022801"/>
    </source>
</evidence>
<dbReference type="PANTHER" id="PTHR43213">
    <property type="entry name" value="BIFUNCTIONAL DTTP/UTP PYROPHOSPHATASE/METHYLTRANSFERASE PROTEIN-RELATED"/>
    <property type="match status" value="1"/>
</dbReference>
<dbReference type="RefSeq" id="WP_182479770.1">
    <property type="nucleotide sequence ID" value="NZ_CAWPNC010000002.1"/>
</dbReference>
<comment type="caution">
    <text evidence="4">Lacks conserved residue(s) required for the propagation of feature annotation.</text>
</comment>
<dbReference type="PIRSF" id="PIRSF006305">
    <property type="entry name" value="Maf"/>
    <property type="match status" value="1"/>
</dbReference>
<organism evidence="5 6">
    <name type="scientific">Bartonella chomelii</name>
    <dbReference type="NCBI Taxonomy" id="236402"/>
    <lineage>
        <taxon>Bacteria</taxon>
        <taxon>Pseudomonadati</taxon>
        <taxon>Pseudomonadota</taxon>
        <taxon>Alphaproteobacteria</taxon>
        <taxon>Hyphomicrobiales</taxon>
        <taxon>Bartonellaceae</taxon>
        <taxon>Bartonella</taxon>
    </lineage>
</organism>
<dbReference type="Gene3D" id="3.90.950.10">
    <property type="match status" value="1"/>
</dbReference>
<comment type="function">
    <text evidence="4">Nucleoside triphosphate pyrophosphatase that hydrolyzes dTTP and UTP. May have a dual role in cell division arrest and in preventing the incorporation of modified nucleotides into cellular nucleic acids.</text>
</comment>
<dbReference type="Proteomes" id="UP000548119">
    <property type="component" value="Unassembled WGS sequence"/>
</dbReference>
<gene>
    <name evidence="5" type="ORF">GGR10_000526</name>
</gene>
<dbReference type="EC" id="3.6.1.9" evidence="4"/>
<comment type="subcellular location">
    <subcellularLocation>
        <location evidence="4">Cytoplasm</location>
    </subcellularLocation>
</comment>
<comment type="caution">
    <text evidence="5">The sequence shown here is derived from an EMBL/GenBank/DDBJ whole genome shotgun (WGS) entry which is preliminary data.</text>
</comment>
<comment type="catalytic activity">
    <reaction evidence="4">
        <text>UTP + H2O = UMP + diphosphate + H(+)</text>
        <dbReference type="Rhea" id="RHEA:29395"/>
        <dbReference type="ChEBI" id="CHEBI:15377"/>
        <dbReference type="ChEBI" id="CHEBI:15378"/>
        <dbReference type="ChEBI" id="CHEBI:33019"/>
        <dbReference type="ChEBI" id="CHEBI:46398"/>
        <dbReference type="ChEBI" id="CHEBI:57865"/>
        <dbReference type="EC" id="3.6.1.9"/>
    </reaction>
</comment>
<comment type="catalytic activity">
    <reaction evidence="4">
        <text>dTTP + H2O = dTMP + diphosphate + H(+)</text>
        <dbReference type="Rhea" id="RHEA:28534"/>
        <dbReference type="ChEBI" id="CHEBI:15377"/>
        <dbReference type="ChEBI" id="CHEBI:15378"/>
        <dbReference type="ChEBI" id="CHEBI:33019"/>
        <dbReference type="ChEBI" id="CHEBI:37568"/>
        <dbReference type="ChEBI" id="CHEBI:63528"/>
        <dbReference type="EC" id="3.6.1.9"/>
    </reaction>
</comment>
<comment type="cofactor">
    <cofactor evidence="1 4">
        <name>a divalent metal cation</name>
        <dbReference type="ChEBI" id="CHEBI:60240"/>
    </cofactor>
</comment>
<dbReference type="CDD" id="cd00555">
    <property type="entry name" value="Maf"/>
    <property type="match status" value="1"/>
</dbReference>
<feature type="active site" description="Proton acceptor" evidence="4">
    <location>
        <position position="84"/>
    </location>
</feature>
<reference evidence="5 6" key="1">
    <citation type="submission" date="2020-08" db="EMBL/GenBank/DDBJ databases">
        <title>Genomic Encyclopedia of Type Strains, Phase IV (KMG-IV): sequencing the most valuable type-strain genomes for metagenomic binning, comparative biology and taxonomic classification.</title>
        <authorList>
            <person name="Goeker M."/>
        </authorList>
    </citation>
    <scope>NUCLEOTIDE SEQUENCE [LARGE SCALE GENOMIC DNA]</scope>
    <source>
        <strain evidence="5 6">DSM 21431</strain>
    </source>
</reference>
<dbReference type="Pfam" id="PF02545">
    <property type="entry name" value="Maf"/>
    <property type="match status" value="1"/>
</dbReference>
<protein>
    <recommendedName>
        <fullName evidence="4">dTTP/UTP pyrophosphatase</fullName>
        <shortName evidence="4">dTTPase/UTPase</shortName>
        <ecNumber evidence="4">3.6.1.9</ecNumber>
    </recommendedName>
    <alternativeName>
        <fullName evidence="4">Nucleoside triphosphate pyrophosphatase</fullName>
    </alternativeName>
    <alternativeName>
        <fullName evidence="4">Nucleotide pyrophosphatase</fullName>
        <shortName evidence="4">Nucleotide PPase</shortName>
    </alternativeName>
</protein>
<dbReference type="SUPFAM" id="SSF52972">
    <property type="entry name" value="ITPase-like"/>
    <property type="match status" value="1"/>
</dbReference>
<feature type="site" description="Important for substrate specificity" evidence="4">
    <location>
        <position position="13"/>
    </location>
</feature>
<evidence type="ECO:0000256" key="3">
    <source>
        <dbReference type="ARBA" id="ARBA00023080"/>
    </source>
</evidence>
<comment type="similarity">
    <text evidence="4">Belongs to the Maf family. YhdE subfamily.</text>
</comment>